<evidence type="ECO:0000313" key="1">
    <source>
        <dbReference type="EMBL" id="CRK98912.1"/>
    </source>
</evidence>
<evidence type="ECO:0000313" key="2">
    <source>
        <dbReference type="Proteomes" id="UP000183832"/>
    </source>
</evidence>
<gene>
    <name evidence="1" type="ORF">CLUMA_CG012354</name>
</gene>
<dbReference type="OrthoDB" id="7699470at2759"/>
<dbReference type="EMBL" id="CVRI01000048">
    <property type="protein sequence ID" value="CRK98912.1"/>
    <property type="molecule type" value="Genomic_DNA"/>
</dbReference>
<sequence>MAGAIIHTIMEHDPNRSLGKRDFNHLTGIIVKVFPTEIPGTFFISSYKGKVPTGKLYSTYLNIRNALVDVKIITRERRSRREPSLSLDETDESTTDHLENSFRVIESENIGELNTINSAWDKTYDERQKLLGSTEFSTSNYVGKYPFLRDPQGYLVGCT</sequence>
<reference evidence="1 2" key="1">
    <citation type="submission" date="2015-04" db="EMBL/GenBank/DDBJ databases">
        <authorList>
            <person name="Syromyatnikov M.Y."/>
            <person name="Popov V.N."/>
        </authorList>
    </citation>
    <scope>NUCLEOTIDE SEQUENCE [LARGE SCALE GENOMIC DNA]</scope>
</reference>
<keyword evidence="2" id="KW-1185">Reference proteome</keyword>
<protein>
    <submittedName>
        <fullName evidence="1">CLUMA_CG012354, isoform A</fullName>
    </submittedName>
</protein>
<name>A0A1J1IFC0_9DIPT</name>
<dbReference type="AlphaFoldDB" id="A0A1J1IFC0"/>
<dbReference type="Proteomes" id="UP000183832">
    <property type="component" value="Unassembled WGS sequence"/>
</dbReference>
<organism evidence="1 2">
    <name type="scientific">Clunio marinus</name>
    <dbReference type="NCBI Taxonomy" id="568069"/>
    <lineage>
        <taxon>Eukaryota</taxon>
        <taxon>Metazoa</taxon>
        <taxon>Ecdysozoa</taxon>
        <taxon>Arthropoda</taxon>
        <taxon>Hexapoda</taxon>
        <taxon>Insecta</taxon>
        <taxon>Pterygota</taxon>
        <taxon>Neoptera</taxon>
        <taxon>Endopterygota</taxon>
        <taxon>Diptera</taxon>
        <taxon>Nematocera</taxon>
        <taxon>Chironomoidea</taxon>
        <taxon>Chironomidae</taxon>
        <taxon>Clunio</taxon>
    </lineage>
</organism>
<dbReference type="STRING" id="568069.A0A1J1IFC0"/>
<proteinExistence type="predicted"/>
<accession>A0A1J1IFC0</accession>